<dbReference type="InterPro" id="IPR016024">
    <property type="entry name" value="ARM-type_fold"/>
</dbReference>
<evidence type="ECO:0008006" key="2">
    <source>
        <dbReference type="Google" id="ProtNLM"/>
    </source>
</evidence>
<reference evidence="1" key="1">
    <citation type="journal article" date="2020" name="Nature">
        <title>Giant virus diversity and host interactions through global metagenomics.</title>
        <authorList>
            <person name="Schulz F."/>
            <person name="Roux S."/>
            <person name="Paez-Espino D."/>
            <person name="Jungbluth S."/>
            <person name="Walsh D.A."/>
            <person name="Denef V.J."/>
            <person name="McMahon K.D."/>
            <person name="Konstantinidis K.T."/>
            <person name="Eloe-Fadrosh E.A."/>
            <person name="Kyrpides N.C."/>
            <person name="Woyke T."/>
        </authorList>
    </citation>
    <scope>NUCLEOTIDE SEQUENCE</scope>
    <source>
        <strain evidence="1">GVMAG-M-3300023179-132</strain>
    </source>
</reference>
<sequence length="309" mass="35799">MAAMTKCYHLEDFNTLMFNGFNFELDESTIQIISKIAKQVGSPDYVKTPVFKKKEVIPRFANANANPLIQRKPLYQPTKLENKSGIDVQIDVIRSFLNKITDKNYVDMRTKITDTIDKLVLEHTSDMDMTRVSLIIFEIASTNRFFSKMYADLYSDLIAKYPVMAVAFEDSIGAFIGLFDKIEYVDPAKDYDMFCKINKDNEKRKALSAFFMNLMMNGIIDQKRIVDITRNLVNQLYQFISEDNKKNEVDELTENIAILYKPTLYTIEYEEVDGMTICQIITKLSSSKVKDYKSLTNKTIFKFMDLVDL</sequence>
<dbReference type="Gene3D" id="1.25.40.180">
    <property type="match status" value="1"/>
</dbReference>
<evidence type="ECO:0000313" key="1">
    <source>
        <dbReference type="EMBL" id="QHT24135.1"/>
    </source>
</evidence>
<accession>A0A6C0E9N2</accession>
<protein>
    <recommendedName>
        <fullName evidence="2">MIF4G domain-containing protein</fullName>
    </recommendedName>
</protein>
<proteinExistence type="predicted"/>
<dbReference type="AlphaFoldDB" id="A0A6C0E9N2"/>
<organism evidence="1">
    <name type="scientific">viral metagenome</name>
    <dbReference type="NCBI Taxonomy" id="1070528"/>
    <lineage>
        <taxon>unclassified sequences</taxon>
        <taxon>metagenomes</taxon>
        <taxon>organismal metagenomes</taxon>
    </lineage>
</organism>
<dbReference type="SUPFAM" id="SSF48371">
    <property type="entry name" value="ARM repeat"/>
    <property type="match status" value="1"/>
</dbReference>
<dbReference type="EMBL" id="MN739742">
    <property type="protein sequence ID" value="QHT24135.1"/>
    <property type="molecule type" value="Genomic_DNA"/>
</dbReference>
<name>A0A6C0E9N2_9ZZZZ</name>